<keyword evidence="2" id="KW-1185">Reference proteome</keyword>
<dbReference type="OrthoDB" id="2084516at2"/>
<dbReference type="RefSeq" id="WP_160561385.1">
    <property type="nucleotide sequence ID" value="NZ_QZDT01000036.1"/>
</dbReference>
<accession>A0A9X5BIE9</accession>
<sequence>MFRLWAKIFKDNRMLRDTVICDDGADTRTHKVFHAIDEICCQFDLSKPLWLDATIADFKRHDKTRFTQDNFIEAIDFDYLEIHVIEED</sequence>
<name>A0A9X5BIE9_9FIRM</name>
<dbReference type="Proteomes" id="UP001154420">
    <property type="component" value="Unassembled WGS sequence"/>
</dbReference>
<organism evidence="1 2">
    <name type="scientific">Parablautia muri</name>
    <dbReference type="NCBI Taxonomy" id="2320879"/>
    <lineage>
        <taxon>Bacteria</taxon>
        <taxon>Bacillati</taxon>
        <taxon>Bacillota</taxon>
        <taxon>Clostridia</taxon>
        <taxon>Lachnospirales</taxon>
        <taxon>Lachnospiraceae</taxon>
        <taxon>Parablautia</taxon>
    </lineage>
</organism>
<dbReference type="AlphaFoldDB" id="A0A9X5BIE9"/>
<gene>
    <name evidence="1" type="ORF">D5281_17610</name>
</gene>
<protein>
    <submittedName>
        <fullName evidence="1">Uncharacterized protein</fullName>
    </submittedName>
</protein>
<evidence type="ECO:0000313" key="1">
    <source>
        <dbReference type="EMBL" id="NBJ94348.1"/>
    </source>
</evidence>
<proteinExistence type="predicted"/>
<comment type="caution">
    <text evidence="1">The sequence shown here is derived from an EMBL/GenBank/DDBJ whole genome shotgun (WGS) entry which is preliminary data.</text>
</comment>
<evidence type="ECO:0000313" key="2">
    <source>
        <dbReference type="Proteomes" id="UP001154420"/>
    </source>
</evidence>
<reference evidence="1" key="1">
    <citation type="submission" date="2018-09" db="EMBL/GenBank/DDBJ databases">
        <title>Murine metabolic-syndrome-specific gut microbial biobank.</title>
        <authorList>
            <person name="Liu C."/>
        </authorList>
    </citation>
    <scope>NUCLEOTIDE SEQUENCE</scope>
    <source>
        <strain evidence="1">D42-62</strain>
    </source>
</reference>
<dbReference type="EMBL" id="QZDT01000036">
    <property type="protein sequence ID" value="NBJ94348.1"/>
    <property type="molecule type" value="Genomic_DNA"/>
</dbReference>